<organism evidence="2 3">
    <name type="scientific">Endocarpon pusillum (strain Z07020 / HMAS-L-300199)</name>
    <name type="common">Lichen-forming fungus</name>
    <dbReference type="NCBI Taxonomy" id="1263415"/>
    <lineage>
        <taxon>Eukaryota</taxon>
        <taxon>Fungi</taxon>
        <taxon>Dikarya</taxon>
        <taxon>Ascomycota</taxon>
        <taxon>Pezizomycotina</taxon>
        <taxon>Eurotiomycetes</taxon>
        <taxon>Chaetothyriomycetidae</taxon>
        <taxon>Verrucariales</taxon>
        <taxon>Verrucariaceae</taxon>
        <taxon>Endocarpon</taxon>
    </lineage>
</organism>
<name>U1GX44_ENDPU</name>
<dbReference type="HOGENOM" id="CLU_1073740_0_0_1"/>
<gene>
    <name evidence="2" type="ORF">EPUS_06301</name>
</gene>
<proteinExistence type="predicted"/>
<feature type="region of interest" description="Disordered" evidence="1">
    <location>
        <begin position="111"/>
        <end position="147"/>
    </location>
</feature>
<feature type="compositionally biased region" description="Polar residues" evidence="1">
    <location>
        <begin position="45"/>
        <end position="54"/>
    </location>
</feature>
<feature type="compositionally biased region" description="Basic and acidic residues" evidence="1">
    <location>
        <begin position="123"/>
        <end position="132"/>
    </location>
</feature>
<feature type="region of interest" description="Disordered" evidence="1">
    <location>
        <begin position="1"/>
        <end position="60"/>
    </location>
</feature>
<dbReference type="EMBL" id="KE720666">
    <property type="protein sequence ID" value="ERF77083.1"/>
    <property type="molecule type" value="Genomic_DNA"/>
</dbReference>
<feature type="compositionally biased region" description="Polar residues" evidence="1">
    <location>
        <begin position="1"/>
        <end position="15"/>
    </location>
</feature>
<dbReference type="Proteomes" id="UP000019373">
    <property type="component" value="Unassembled WGS sequence"/>
</dbReference>
<protein>
    <submittedName>
        <fullName evidence="2">Uncharacterized protein</fullName>
    </submittedName>
</protein>
<dbReference type="GeneID" id="19241244"/>
<evidence type="ECO:0000313" key="3">
    <source>
        <dbReference type="Proteomes" id="UP000019373"/>
    </source>
</evidence>
<evidence type="ECO:0000256" key="1">
    <source>
        <dbReference type="SAM" id="MobiDB-lite"/>
    </source>
</evidence>
<reference evidence="3" key="1">
    <citation type="journal article" date="2014" name="BMC Genomics">
        <title>Genome characteristics reveal the impact of lichenization on lichen-forming fungus Endocarpon pusillum Hedwig (Verrucariales, Ascomycota).</title>
        <authorList>
            <person name="Wang Y.-Y."/>
            <person name="Liu B."/>
            <person name="Zhang X.-Y."/>
            <person name="Zhou Q.-M."/>
            <person name="Zhang T."/>
            <person name="Li H."/>
            <person name="Yu Y.-F."/>
            <person name="Zhang X.-L."/>
            <person name="Hao X.-Y."/>
            <person name="Wang M."/>
            <person name="Wang L."/>
            <person name="Wei J.-C."/>
        </authorList>
    </citation>
    <scope>NUCLEOTIDE SEQUENCE [LARGE SCALE GENOMIC DNA]</scope>
    <source>
        <strain evidence="3">Z07020 / HMAS-L-300199</strain>
    </source>
</reference>
<accession>U1GX44</accession>
<evidence type="ECO:0000313" key="2">
    <source>
        <dbReference type="EMBL" id="ERF77083.1"/>
    </source>
</evidence>
<dbReference type="AlphaFoldDB" id="U1GX44"/>
<sequence>MSSPPNITQSPSDIATPSPPLPCILKRKAATEKDMFKPNKRPAYSTPQKSNFAQPYQEEQRKVQNDLPMCPDILNDIVIPTRVIPAGIKHPFAQKVVAGDETKMYRWAEKHRDKAHVRQNKHLSPEERERVTARFPKQKAAKTEERKARVPENAEFIRAIDVSITALHDKLYKTGWTKHETKEEVQAAKFLHRCWKELKVAAVFQHGSFEHKDLDRYGLVFSDYWHEVDNKDNAKFWIPRWTKDKTHGRLVLGWQYLRN</sequence>
<keyword evidence="3" id="KW-1185">Reference proteome</keyword>
<dbReference type="RefSeq" id="XP_007785593.1">
    <property type="nucleotide sequence ID" value="XM_007787403.1"/>
</dbReference>